<feature type="region of interest" description="Disordered" evidence="1">
    <location>
        <begin position="211"/>
        <end position="259"/>
    </location>
</feature>
<name>A0A8J8NA96_HALGN</name>
<evidence type="ECO:0000256" key="1">
    <source>
        <dbReference type="SAM" id="MobiDB-lite"/>
    </source>
</evidence>
<comment type="caution">
    <text evidence="2">The sequence shown here is derived from an EMBL/GenBank/DDBJ whole genome shotgun (WGS) entry which is preliminary data.</text>
</comment>
<reference evidence="2" key="1">
    <citation type="submission" date="2019-06" db="EMBL/GenBank/DDBJ databases">
        <authorList>
            <person name="Zheng W."/>
        </authorList>
    </citation>
    <scope>NUCLEOTIDE SEQUENCE</scope>
    <source>
        <strain evidence="2">QDHG01</strain>
    </source>
</reference>
<dbReference type="AlphaFoldDB" id="A0A8J8NA96"/>
<organism evidence="2 3">
    <name type="scientific">Halteria grandinella</name>
    <dbReference type="NCBI Taxonomy" id="5974"/>
    <lineage>
        <taxon>Eukaryota</taxon>
        <taxon>Sar</taxon>
        <taxon>Alveolata</taxon>
        <taxon>Ciliophora</taxon>
        <taxon>Intramacronucleata</taxon>
        <taxon>Spirotrichea</taxon>
        <taxon>Stichotrichia</taxon>
        <taxon>Sporadotrichida</taxon>
        <taxon>Halteriidae</taxon>
        <taxon>Halteria</taxon>
    </lineage>
</organism>
<proteinExistence type="predicted"/>
<evidence type="ECO:0000313" key="3">
    <source>
        <dbReference type="Proteomes" id="UP000785679"/>
    </source>
</evidence>
<evidence type="ECO:0000313" key="2">
    <source>
        <dbReference type="EMBL" id="TNV71169.1"/>
    </source>
</evidence>
<keyword evidence="3" id="KW-1185">Reference proteome</keyword>
<sequence>MEKKPTKPEELLARFRSKEDLYRYMTLQGIDTVVFNNPMYSQCLLAKSQRHKGWIYERYFIREKSFLRSNEVNHMLVPLYQEISVKNLYDDAIKDPLLGKYLPDPDQLSGKMPERDFFFGILCTLKNQYMKDVIQEANNKRFKADKDGDKKDAIRLSDAWLDELMKHPYHSRKHQALTVIGKPGTGVYLLRESAKVSKQIKDRKMFKLSKRLGGEEEKDDSNMAGQGIPDKRKKVAPGLSVHPIAGGAGKMQIDSSGPK</sequence>
<dbReference type="EMBL" id="RRYP01030404">
    <property type="protein sequence ID" value="TNV71169.1"/>
    <property type="molecule type" value="Genomic_DNA"/>
</dbReference>
<protein>
    <submittedName>
        <fullName evidence="2">Uncharacterized protein</fullName>
    </submittedName>
</protein>
<gene>
    <name evidence="2" type="ORF">FGO68_gene10205</name>
</gene>
<accession>A0A8J8NA96</accession>
<dbReference type="Proteomes" id="UP000785679">
    <property type="component" value="Unassembled WGS sequence"/>
</dbReference>